<keyword evidence="14" id="KW-0325">Glycoprotein</keyword>
<evidence type="ECO:0000256" key="8">
    <source>
        <dbReference type="ARBA" id="ARBA00022804"/>
    </source>
</evidence>
<evidence type="ECO:0000256" key="3">
    <source>
        <dbReference type="ARBA" id="ARBA00004625"/>
    </source>
</evidence>
<feature type="domain" description="Bunyavirus glycoprotein G1" evidence="19">
    <location>
        <begin position="530"/>
        <end position="1362"/>
    </location>
</feature>
<dbReference type="GO" id="GO:0044003">
    <property type="term" value="P:symbiont-mediated perturbation of host process"/>
    <property type="evidence" value="ECO:0007669"/>
    <property type="project" value="InterPro"/>
</dbReference>
<dbReference type="KEGG" id="vg:80554265"/>
<evidence type="ECO:0000256" key="13">
    <source>
        <dbReference type="ARBA" id="ARBA00023136"/>
    </source>
</evidence>
<evidence type="ECO:0000256" key="5">
    <source>
        <dbReference type="ARBA" id="ARBA00022581"/>
    </source>
</evidence>
<evidence type="ECO:0000256" key="1">
    <source>
        <dbReference type="ARBA" id="ARBA00004182"/>
    </source>
</evidence>
<keyword evidence="10" id="KW-0946">Virion</keyword>
<keyword evidence="5" id="KW-0945">Host-virus interaction</keyword>
<keyword evidence="22" id="KW-1185">Reference proteome</keyword>
<keyword evidence="9" id="KW-1040">Host Golgi apparatus</keyword>
<evidence type="ECO:0000256" key="7">
    <source>
        <dbReference type="ARBA" id="ARBA00022729"/>
    </source>
</evidence>
<evidence type="ECO:0000313" key="21">
    <source>
        <dbReference type="EMBL" id="QLA47077.1"/>
    </source>
</evidence>
<dbReference type="InterPro" id="IPR026400">
    <property type="entry name" value="Bunya_nonstruc_pro_NSm"/>
</dbReference>
<evidence type="ECO:0000256" key="15">
    <source>
        <dbReference type="ARBA" id="ARBA00023184"/>
    </source>
</evidence>
<dbReference type="NCBIfam" id="TIGR04210">
    <property type="entry name" value="bunya_NSm"/>
    <property type="match status" value="1"/>
</dbReference>
<sequence length="1430" mass="161877">MIMSTILFILMLYKAFSVPIDNRCFSDGVISKTKTMDHGIAEICIKDDISIVKTTSAQIRNTSQYVNTVYRKMLIQNYENCNPEETPNGPIMIFKPNDDLMLIPHTYACRIPCTISLDEEEANIILHSESLNHYEVMGTTTANRWFQGTSSYSLEHTCEHIQVTCGSTSLSFHACFKYHMACIRLLNRSYMPAFMVQSVCQNKELILMTCLVLIIFGLLYIMTMTYICYILIPVFYPFTYIWGFLYNKSCKKCYYCGLAYHPFTKCGKNCVCGCMFENSERMKKHRESGMCKGFKSLRAARILCKNRGSSLVLAVILSFLLLSFVQPIEGVKLKYNEDIFELETVTKEFDIIYEKLDKATVFHILNICILSIALIVFCISLIMKKRINNYFFSKIVYYCQECNMTHPKRDLTYFGDFTNKCNTCMCGCNINISDESDYMIPIVHNPGRNCFIPGKYYAYRRTDKIQYKVIFFFILLLMTLSAVSASSCDSFINNPGIKEPIQCSVWYRLPTNCDSTGDITEVFKQFKLPRVDQDALKSKTSSLSAMLAESESVTTPVGSFLIESSALKLHCNDLADARKKSGRLSKMITKVFEKSPLEVCTNGKAPSLCECLKGDSSCTSVSLAEAVTYYKTNQQIFRDDISKVINAIIKVYGGILSREINLALKDSNFTKLKDIATKMHNKFGSAESTNMCFNYLKTVLAETTLENINPNIQTPRPVVPFVSPQPNIFTSVVTASEITICKSAKLYRCSYQIAARFTYMLSCGSNTNMFYEIPEDGVAYKHGSTTDLCALDPHCNAKMTGVLAENKDELQSLNCRSQDFSVLDFTKFESISKCHKMSAQTCTYNNQNKTFVECKNGFFYEYTKLWQSAGDDIGVYCFHSDCKYKAIPHHVSNLDGCILHRSNLESRKLKEIIYENIEQLKHSLEEAIKTDLVEHRYQPTMNLPKIAPTFKAVSIMGVETENGVDSAYIETNVIARTGSSIGINLKTKKGESLFDIIIFVKSAHYETTASLAYTTGPTVGINLQHDEKCTGTCPTNLAKPGWLSFAKEHTSNWGCEEFGCLAINTGCLYGHCRDIIKPETRIYKKDDELTPRISLCITLPDSSYCHDIDSFSSIVSDKLEIQFLSNEAGRMPNMFAYKSNTVMTGLINERGTYAKMCGSVQDYNGGVWGAGNPKIDYICHAARRKDVTAGRCFDNFYESCSTLTKNKDLIYDDKDNKVKLLNKIMGEMRIKIKLGDIRYKVFEKEPSIDVKATCVGCIDCIKGVDCELDISATVESVCPVKSNCYLFHNNMRIEPNTRKYGLKMKCSTSDIEIEICSTKASVQMTLVDKKDTIEVGNSDQTYFVKEKDMRCGTWLCKVSEQGISSIFAPFISIFGSYGKIAFYSVLGVLCFALFIYLTLPMCARFKDILKKNEIEYIRENYGYKSLDRRQ</sequence>
<evidence type="ECO:0000256" key="10">
    <source>
        <dbReference type="ARBA" id="ARBA00022844"/>
    </source>
</evidence>
<keyword evidence="13 18" id="KW-0472">Membrane</keyword>
<dbReference type="Pfam" id="PF03557">
    <property type="entry name" value="Bunya_G1"/>
    <property type="match status" value="1"/>
</dbReference>
<dbReference type="RefSeq" id="YP_010840708.1">
    <property type="nucleotide sequence ID" value="NC_078952.1"/>
</dbReference>
<evidence type="ECO:0000256" key="17">
    <source>
        <dbReference type="ARBA" id="ARBA00031199"/>
    </source>
</evidence>
<dbReference type="GeneID" id="80554265"/>
<evidence type="ECO:0000313" key="22">
    <source>
        <dbReference type="Proteomes" id="UP001301357"/>
    </source>
</evidence>
<evidence type="ECO:0000256" key="14">
    <source>
        <dbReference type="ARBA" id="ARBA00023180"/>
    </source>
</evidence>
<evidence type="ECO:0000256" key="12">
    <source>
        <dbReference type="ARBA" id="ARBA00022989"/>
    </source>
</evidence>
<feature type="transmembrane region" description="Helical" evidence="18">
    <location>
        <begin position="465"/>
        <end position="485"/>
    </location>
</feature>
<dbReference type="GO" id="GO:0019062">
    <property type="term" value="P:virion attachment to host cell"/>
    <property type="evidence" value="ECO:0007669"/>
    <property type="project" value="UniProtKB-KW"/>
</dbReference>
<evidence type="ECO:0000256" key="6">
    <source>
        <dbReference type="ARBA" id="ARBA00022692"/>
    </source>
</evidence>
<evidence type="ECO:0000256" key="4">
    <source>
        <dbReference type="ARBA" id="ARBA00015294"/>
    </source>
</evidence>
<evidence type="ECO:0000256" key="9">
    <source>
        <dbReference type="ARBA" id="ARBA00022812"/>
    </source>
</evidence>
<accession>A0A7D9MVY9</accession>
<dbReference type="Pfam" id="PF03563">
    <property type="entry name" value="Bunya_G2"/>
    <property type="match status" value="1"/>
</dbReference>
<evidence type="ECO:0000256" key="11">
    <source>
        <dbReference type="ARBA" id="ARBA00022870"/>
    </source>
</evidence>
<dbReference type="EMBL" id="MK896598">
    <property type="protein sequence ID" value="QLA47077.1"/>
    <property type="molecule type" value="Viral_cRNA"/>
</dbReference>
<feature type="transmembrane region" description="Helical" evidence="18">
    <location>
        <begin position="1380"/>
        <end position="1399"/>
    </location>
</feature>
<protein>
    <recommendedName>
        <fullName evidence="4">Envelopment polyprotein</fullName>
    </recommendedName>
    <alternativeName>
        <fullName evidence="17">M polyprotein</fullName>
    </alternativeName>
</protein>
<keyword evidence="8" id="KW-1161">Viral attachment to host cell</keyword>
<evidence type="ECO:0000256" key="2">
    <source>
        <dbReference type="ARBA" id="ARBA00004252"/>
    </source>
</evidence>
<keyword evidence="12 18" id="KW-1133">Transmembrane helix</keyword>
<proteinExistence type="predicted"/>
<reference evidence="21 22" key="1">
    <citation type="submission" date="2019-05" db="EMBL/GenBank/DDBJ databases">
        <title>Genomic Characterization of 104 Bunyaviruses in the Families Peribunyaviridae, Nairoviridae, and Phenuiviridae.</title>
        <authorList>
            <person name="Kapuscinski M."/>
            <person name="Bergren N."/>
            <person name="Russell B."/>
            <person name="Lee J."/>
            <person name="Borland E."/>
            <person name="King D."/>
            <person name="Burkhalter K."/>
            <person name="Stenglein M."/>
            <person name="Kading R."/>
        </authorList>
    </citation>
    <scope>NUCLEOTIDE SEQUENCE [LARGE SCALE GENOMIC DNA]</scope>
    <source>
        <strain evidence="21 22">TRVL 26668</strain>
    </source>
</reference>
<keyword evidence="15" id="KW-1038">Host endoplasmic reticulum</keyword>
<dbReference type="GO" id="GO:0044167">
    <property type="term" value="C:host cell endoplasmic reticulum membrane"/>
    <property type="evidence" value="ECO:0007669"/>
    <property type="project" value="UniProtKB-SubCell"/>
</dbReference>
<dbReference type="InterPro" id="IPR005167">
    <property type="entry name" value="Bunya_G1"/>
</dbReference>
<keyword evidence="7" id="KW-0732">Signal</keyword>
<evidence type="ECO:0000256" key="16">
    <source>
        <dbReference type="ARBA" id="ARBA00023296"/>
    </source>
</evidence>
<organism evidence="21 22">
    <name type="scientific">Bushbush virus</name>
    <dbReference type="NCBI Taxonomy" id="2748203"/>
    <lineage>
        <taxon>Viruses</taxon>
        <taxon>Riboviria</taxon>
        <taxon>Orthornavirae</taxon>
        <taxon>Negarnaviricota</taxon>
        <taxon>Polyploviricotina</taxon>
        <taxon>Bunyaviricetes</taxon>
        <taxon>Elliovirales</taxon>
        <taxon>Peribunyaviridae</taxon>
        <taxon>Orthobunyavirus</taxon>
        <taxon>Orthobunyavirus bushbushense</taxon>
    </lineage>
</organism>
<evidence type="ECO:0000259" key="19">
    <source>
        <dbReference type="Pfam" id="PF03557"/>
    </source>
</evidence>
<keyword evidence="6 18" id="KW-0812">Transmembrane</keyword>
<dbReference type="InterPro" id="IPR005168">
    <property type="entry name" value="Bunya_G2"/>
</dbReference>
<keyword evidence="11" id="KW-1043">Host membrane</keyword>
<feature type="transmembrane region" description="Helical" evidence="18">
    <location>
        <begin position="311"/>
        <end position="328"/>
    </location>
</feature>
<dbReference type="Proteomes" id="UP001301357">
    <property type="component" value="Genome"/>
</dbReference>
<evidence type="ECO:0000259" key="20">
    <source>
        <dbReference type="Pfam" id="PF03563"/>
    </source>
</evidence>
<feature type="transmembrane region" description="Helical" evidence="18">
    <location>
        <begin position="205"/>
        <end position="232"/>
    </location>
</feature>
<feature type="domain" description="Bunyavirus glycoprotein G2" evidence="20">
    <location>
        <begin position="23"/>
        <end position="301"/>
    </location>
</feature>
<name>A0A7D9MVY9_9VIRU</name>
<dbReference type="GO" id="GO:0044178">
    <property type="term" value="C:host cell Golgi membrane"/>
    <property type="evidence" value="ECO:0007669"/>
    <property type="project" value="UniProtKB-SubCell"/>
</dbReference>
<comment type="subcellular location">
    <subcellularLocation>
        <location evidence="2">Host Golgi apparatus membrane</location>
        <topology evidence="2">Multi-pass membrane protein</topology>
    </subcellularLocation>
    <subcellularLocation>
        <location evidence="3">Host endoplasmic reticulum membrane</location>
    </subcellularLocation>
    <subcellularLocation>
        <location evidence="1">Virion membrane</location>
    </subcellularLocation>
</comment>
<dbReference type="GO" id="GO:0055036">
    <property type="term" value="C:virion membrane"/>
    <property type="evidence" value="ECO:0007669"/>
    <property type="project" value="UniProtKB-SubCell"/>
</dbReference>
<evidence type="ECO:0000256" key="18">
    <source>
        <dbReference type="SAM" id="Phobius"/>
    </source>
</evidence>
<feature type="transmembrane region" description="Helical" evidence="18">
    <location>
        <begin position="361"/>
        <end position="383"/>
    </location>
</feature>
<keyword evidence="16" id="KW-1160">Virus entry into host cell</keyword>
<dbReference type="GO" id="GO:0046718">
    <property type="term" value="P:symbiont entry into host cell"/>
    <property type="evidence" value="ECO:0007669"/>
    <property type="project" value="UniProtKB-KW"/>
</dbReference>